<dbReference type="InterPro" id="IPR032508">
    <property type="entry name" value="FecR_C"/>
</dbReference>
<dbReference type="EMBL" id="FRBL01000004">
    <property type="protein sequence ID" value="SHL69735.1"/>
    <property type="molecule type" value="Genomic_DNA"/>
</dbReference>
<reference evidence="4 5" key="1">
    <citation type="submission" date="2016-11" db="EMBL/GenBank/DDBJ databases">
        <authorList>
            <person name="Jaros S."/>
            <person name="Januszkiewicz K."/>
            <person name="Wedrychowicz H."/>
        </authorList>
    </citation>
    <scope>NUCLEOTIDE SEQUENCE [LARGE SCALE GENOMIC DNA]</scope>
    <source>
        <strain evidence="4 5">DSM 27406</strain>
    </source>
</reference>
<keyword evidence="5" id="KW-1185">Reference proteome</keyword>
<evidence type="ECO:0000259" key="2">
    <source>
        <dbReference type="Pfam" id="PF04773"/>
    </source>
</evidence>
<dbReference type="Pfam" id="PF04773">
    <property type="entry name" value="FecR"/>
    <property type="match status" value="1"/>
</dbReference>
<keyword evidence="1" id="KW-0812">Transmembrane</keyword>
<organism evidence="4 5">
    <name type="scientific">Chitinophaga jiangningensis</name>
    <dbReference type="NCBI Taxonomy" id="1419482"/>
    <lineage>
        <taxon>Bacteria</taxon>
        <taxon>Pseudomonadati</taxon>
        <taxon>Bacteroidota</taxon>
        <taxon>Chitinophagia</taxon>
        <taxon>Chitinophagales</taxon>
        <taxon>Chitinophagaceae</taxon>
        <taxon>Chitinophaga</taxon>
    </lineage>
</organism>
<sequence>MPEADWKHIVDKYLNNTCTREELHQLLQWVNEEPDNEALISLLRLRWEQQQVLTADDPERWNRRFDQLLTTTPPHRKVVISKRAIIAAAATVLLMLTTGITYYLYRSHSSIVTPPAMVKFNDVPPGGNRAMLTLADGTQISLDSAANGVLATQGGTSISKQQNGQIAYNGTATDARYQYNTMSIPKAGKYSLVLPDGSKIWLNSASSLRYPLAFGKERRVMLTGEAYFEIAPDAKRPFIVEVNKSELHVLGTSFNVMAYAEEAQTKTTLVDGALAVNYQGSHTLLKPGQQATITTENNKITVEPADLEEALAWKNDRFYFNNTDIRTAMRQLERWYDVDVTFRDTLNMRLNGTVSRTVSISGVLKLLTLTGEANFSIQGKTVSVGK</sequence>
<protein>
    <submittedName>
        <fullName evidence="4">FecR family protein</fullName>
    </submittedName>
</protein>
<evidence type="ECO:0000259" key="3">
    <source>
        <dbReference type="Pfam" id="PF16344"/>
    </source>
</evidence>
<dbReference type="PIRSF" id="PIRSF018266">
    <property type="entry name" value="FecR"/>
    <property type="match status" value="1"/>
</dbReference>
<name>A0A1M7CRA3_9BACT</name>
<gene>
    <name evidence="4" type="ORF">SAMN05444266_104442</name>
</gene>
<evidence type="ECO:0000313" key="5">
    <source>
        <dbReference type="Proteomes" id="UP000184420"/>
    </source>
</evidence>
<dbReference type="Gene3D" id="3.55.50.30">
    <property type="match status" value="1"/>
</dbReference>
<keyword evidence="1" id="KW-0472">Membrane</keyword>
<proteinExistence type="predicted"/>
<dbReference type="InterPro" id="IPR006860">
    <property type="entry name" value="FecR"/>
</dbReference>
<dbReference type="STRING" id="1419482.SAMN05444266_104442"/>
<dbReference type="AlphaFoldDB" id="A0A1M7CRA3"/>
<accession>A0A1M7CRA3</accession>
<feature type="domain" description="FecR protein" evidence="2">
    <location>
        <begin position="182"/>
        <end position="273"/>
    </location>
</feature>
<dbReference type="Gene3D" id="2.60.120.1440">
    <property type="match status" value="1"/>
</dbReference>
<dbReference type="Proteomes" id="UP000184420">
    <property type="component" value="Unassembled WGS sequence"/>
</dbReference>
<feature type="transmembrane region" description="Helical" evidence="1">
    <location>
        <begin position="84"/>
        <end position="105"/>
    </location>
</feature>
<feature type="domain" description="Protein FecR C-terminal" evidence="3">
    <location>
        <begin position="317"/>
        <end position="383"/>
    </location>
</feature>
<evidence type="ECO:0000313" key="4">
    <source>
        <dbReference type="EMBL" id="SHL69735.1"/>
    </source>
</evidence>
<dbReference type="InterPro" id="IPR012373">
    <property type="entry name" value="Ferrdict_sens_TM"/>
</dbReference>
<dbReference type="GO" id="GO:0016989">
    <property type="term" value="F:sigma factor antagonist activity"/>
    <property type="evidence" value="ECO:0007669"/>
    <property type="project" value="TreeGrafter"/>
</dbReference>
<dbReference type="Pfam" id="PF16344">
    <property type="entry name" value="FecR_C"/>
    <property type="match status" value="1"/>
</dbReference>
<dbReference type="PANTHER" id="PTHR30273:SF2">
    <property type="entry name" value="PROTEIN FECR"/>
    <property type="match status" value="1"/>
</dbReference>
<dbReference type="PANTHER" id="PTHR30273">
    <property type="entry name" value="PERIPLASMIC SIGNAL SENSOR AND SIGMA FACTOR ACTIVATOR FECR-RELATED"/>
    <property type="match status" value="1"/>
</dbReference>
<keyword evidence="1" id="KW-1133">Transmembrane helix</keyword>
<evidence type="ECO:0000256" key="1">
    <source>
        <dbReference type="SAM" id="Phobius"/>
    </source>
</evidence>